<comment type="caution">
    <text evidence="1">The sequence shown here is derived from an EMBL/GenBank/DDBJ whole genome shotgun (WGS) entry which is preliminary data.</text>
</comment>
<protein>
    <submittedName>
        <fullName evidence="1">Uncharacterized protein</fullName>
    </submittedName>
</protein>
<evidence type="ECO:0000313" key="2">
    <source>
        <dbReference type="Proteomes" id="UP000808914"/>
    </source>
</evidence>
<gene>
    <name evidence="1" type="ORF">JOD45_000892</name>
</gene>
<dbReference type="Proteomes" id="UP000808914">
    <property type="component" value="Unassembled WGS sequence"/>
</dbReference>
<reference evidence="1 2" key="1">
    <citation type="submission" date="2021-01" db="EMBL/GenBank/DDBJ databases">
        <title>Genomic Encyclopedia of Type Strains, Phase IV (KMG-IV): sequencing the most valuable type-strain genomes for metagenomic binning, comparative biology and taxonomic classification.</title>
        <authorList>
            <person name="Goeker M."/>
        </authorList>
    </citation>
    <scope>NUCLEOTIDE SEQUENCE [LARGE SCALE GENOMIC DNA]</scope>
    <source>
        <strain evidence="1 2">DSM 28236</strain>
    </source>
</reference>
<sequence length="51" mass="6287">MRINRTQYARLFHKHEDQKEAALIMSLNEHILDPTHHNRESISEIKRKFFR</sequence>
<accession>A0ABS2PYR1</accession>
<proteinExistence type="predicted"/>
<name>A0ABS2PYR1_9BACL</name>
<organism evidence="1 2">
    <name type="scientific">Scopulibacillus daqui</name>
    <dbReference type="NCBI Taxonomy" id="1469162"/>
    <lineage>
        <taxon>Bacteria</taxon>
        <taxon>Bacillati</taxon>
        <taxon>Bacillota</taxon>
        <taxon>Bacilli</taxon>
        <taxon>Bacillales</taxon>
        <taxon>Sporolactobacillaceae</taxon>
        <taxon>Scopulibacillus</taxon>
    </lineage>
</organism>
<keyword evidence="2" id="KW-1185">Reference proteome</keyword>
<dbReference type="EMBL" id="JAFBER010000004">
    <property type="protein sequence ID" value="MBM7644685.1"/>
    <property type="molecule type" value="Genomic_DNA"/>
</dbReference>
<evidence type="ECO:0000313" key="1">
    <source>
        <dbReference type="EMBL" id="MBM7644685.1"/>
    </source>
</evidence>